<accession>A0A9E7SU21</accession>
<evidence type="ECO:0000259" key="1">
    <source>
        <dbReference type="Pfam" id="PF04784"/>
    </source>
</evidence>
<name>A0A9E7SU21_9EURY</name>
<dbReference type="PANTHER" id="PTHR46361">
    <property type="entry name" value="ELECTRON CARRIER/ PROTEIN DISULFIDE OXIDOREDUCTASE"/>
    <property type="match status" value="1"/>
</dbReference>
<dbReference type="InterPro" id="IPR006869">
    <property type="entry name" value="DUF547"/>
</dbReference>
<keyword evidence="3" id="KW-1185">Reference proteome</keyword>
<dbReference type="AlphaFoldDB" id="A0A9E7SU21"/>
<dbReference type="Pfam" id="PF04784">
    <property type="entry name" value="DUF547"/>
    <property type="match status" value="1"/>
</dbReference>
<gene>
    <name evidence="2" type="ORF">NGM29_03070</name>
</gene>
<proteinExistence type="predicted"/>
<dbReference type="GeneID" id="73288994"/>
<evidence type="ECO:0000313" key="2">
    <source>
        <dbReference type="EMBL" id="UTF54279.1"/>
    </source>
</evidence>
<dbReference type="Proteomes" id="UP001056855">
    <property type="component" value="Chromosome"/>
</dbReference>
<dbReference type="PANTHER" id="PTHR46361:SF3">
    <property type="entry name" value="ELECTRON CARRIER_ PROTEIN DISULFIDE OXIDOREDUCTASE"/>
    <property type="match status" value="1"/>
</dbReference>
<reference evidence="2" key="1">
    <citation type="submission" date="2022-06" db="EMBL/GenBank/DDBJ databases">
        <title>Diverse halophilic archaea isolated from saline environments.</title>
        <authorList>
            <person name="Cui H.-L."/>
        </authorList>
    </citation>
    <scope>NUCLEOTIDE SEQUENCE</scope>
    <source>
        <strain evidence="2">WLHS1</strain>
    </source>
</reference>
<evidence type="ECO:0000313" key="3">
    <source>
        <dbReference type="Proteomes" id="UP001056855"/>
    </source>
</evidence>
<dbReference type="RefSeq" id="WP_254158890.1">
    <property type="nucleotide sequence ID" value="NZ_CP100355.1"/>
</dbReference>
<sequence>MSTQLDPLSLSADLLYTVKTDGERGALRDHLATLERARLDRAIGGRAEKLAFWLNCYNAYVQILLEDDPSLLEGGVLDRWKFFARDRVPIAGVWLSLNDIQHGLLRGSSHPWGMGYLPRPFPTAFERRFRLESVDPRIHFALNCGTESCPPVAVYSPSDVETELETATDWFLEENVSYQPRERVARVPRVFLWYRGDFGGSSGIRSFLERYDVIPPGVTPTLQYDEYDWSMDLGDYRRK</sequence>
<dbReference type="EMBL" id="CP100355">
    <property type="protein sequence ID" value="UTF54279.1"/>
    <property type="molecule type" value="Genomic_DNA"/>
</dbReference>
<protein>
    <submittedName>
        <fullName evidence="2">DUF547 domain-containing protein</fullName>
    </submittedName>
</protein>
<dbReference type="KEGG" id="sawl:NGM29_03070"/>
<feature type="domain" description="DUF547" evidence="1">
    <location>
        <begin position="46"/>
        <end position="172"/>
    </location>
</feature>
<organism evidence="2 3">
    <name type="scientific">Natronosalvus rutilus</name>
    <dbReference type="NCBI Taxonomy" id="2953753"/>
    <lineage>
        <taxon>Archaea</taxon>
        <taxon>Methanobacteriati</taxon>
        <taxon>Methanobacteriota</taxon>
        <taxon>Stenosarchaea group</taxon>
        <taxon>Halobacteria</taxon>
        <taxon>Halobacteriales</taxon>
        <taxon>Natrialbaceae</taxon>
        <taxon>Natronosalvus</taxon>
    </lineage>
</organism>